<dbReference type="VEuPathDB" id="FungiDB:UREG_06228"/>
<proteinExistence type="predicted"/>
<dbReference type="GeneID" id="8441905"/>
<dbReference type="HOGENOM" id="CLU_1289802_0_0_1"/>
<dbReference type="EMBL" id="CH476618">
    <property type="protein sequence ID" value="EEP81363.1"/>
    <property type="molecule type" value="Genomic_DNA"/>
</dbReference>
<feature type="compositionally biased region" description="Polar residues" evidence="1">
    <location>
        <begin position="90"/>
        <end position="100"/>
    </location>
</feature>
<feature type="compositionally biased region" description="Low complexity" evidence="1">
    <location>
        <begin position="101"/>
        <end position="122"/>
    </location>
</feature>
<evidence type="ECO:0000313" key="3">
    <source>
        <dbReference type="Proteomes" id="UP000002058"/>
    </source>
</evidence>
<dbReference type="AlphaFoldDB" id="C4JX55"/>
<gene>
    <name evidence="2" type="ORF">UREG_06228</name>
</gene>
<sequence length="214" mass="23282">MIQRQGARSPSAAALIQERSTSPLFAPEPSYFYPYAHHEFSLPSPNGSDTKPALSHTSQDGSLYLHGAIRDLQKLRALYIPFISSEEDLTPSSTSTTQFVSASPTVSLPSSRSRLPRDSSISVTSPPGSARHSFLSGKFTPPVRANARSGRLIKSYPSASPVTPAPKRAETEIESVPDFLPDFSSRILNRFVELINSIDMQSLSGKEHELGELP</sequence>
<dbReference type="KEGG" id="ure:UREG_06228"/>
<dbReference type="eggNOG" id="ENOG502SG6V">
    <property type="taxonomic scope" value="Eukaryota"/>
</dbReference>
<dbReference type="RefSeq" id="XP_002583261.1">
    <property type="nucleotide sequence ID" value="XM_002583215.1"/>
</dbReference>
<dbReference type="Proteomes" id="UP000002058">
    <property type="component" value="Unassembled WGS sequence"/>
</dbReference>
<evidence type="ECO:0000313" key="2">
    <source>
        <dbReference type="EMBL" id="EEP81363.1"/>
    </source>
</evidence>
<accession>C4JX55</accession>
<keyword evidence="3" id="KW-1185">Reference proteome</keyword>
<name>C4JX55_UNCRE</name>
<dbReference type="InParanoid" id="C4JX55"/>
<protein>
    <submittedName>
        <fullName evidence="2">Uncharacterized protein</fullName>
    </submittedName>
</protein>
<reference evidence="3" key="1">
    <citation type="journal article" date="2009" name="Genome Res.">
        <title>Comparative genomic analyses of the human fungal pathogens Coccidioides and their relatives.</title>
        <authorList>
            <person name="Sharpton T.J."/>
            <person name="Stajich J.E."/>
            <person name="Rounsley S.D."/>
            <person name="Gardner M.J."/>
            <person name="Wortman J.R."/>
            <person name="Jordar V.S."/>
            <person name="Maiti R."/>
            <person name="Kodira C.D."/>
            <person name="Neafsey D.E."/>
            <person name="Zeng Q."/>
            <person name="Hung C.-Y."/>
            <person name="McMahan C."/>
            <person name="Muszewska A."/>
            <person name="Grynberg M."/>
            <person name="Mandel M.A."/>
            <person name="Kellner E.M."/>
            <person name="Barker B.M."/>
            <person name="Galgiani J.N."/>
            <person name="Orbach M.J."/>
            <person name="Kirkland T.N."/>
            <person name="Cole G.T."/>
            <person name="Henn M.R."/>
            <person name="Birren B.W."/>
            <person name="Taylor J.W."/>
        </authorList>
    </citation>
    <scope>NUCLEOTIDE SEQUENCE [LARGE SCALE GENOMIC DNA]</scope>
    <source>
        <strain evidence="3">UAMH 1704</strain>
    </source>
</reference>
<organism evidence="2 3">
    <name type="scientific">Uncinocarpus reesii (strain UAMH 1704)</name>
    <dbReference type="NCBI Taxonomy" id="336963"/>
    <lineage>
        <taxon>Eukaryota</taxon>
        <taxon>Fungi</taxon>
        <taxon>Dikarya</taxon>
        <taxon>Ascomycota</taxon>
        <taxon>Pezizomycotina</taxon>
        <taxon>Eurotiomycetes</taxon>
        <taxon>Eurotiomycetidae</taxon>
        <taxon>Onygenales</taxon>
        <taxon>Onygenaceae</taxon>
        <taxon>Uncinocarpus</taxon>
    </lineage>
</organism>
<evidence type="ECO:0000256" key="1">
    <source>
        <dbReference type="SAM" id="MobiDB-lite"/>
    </source>
</evidence>
<feature type="region of interest" description="Disordered" evidence="1">
    <location>
        <begin position="88"/>
        <end position="140"/>
    </location>
</feature>